<evidence type="ECO:0000313" key="3">
    <source>
        <dbReference type="Proteomes" id="UP000305067"/>
    </source>
</evidence>
<gene>
    <name evidence="2" type="ORF">BDV98DRAFT_573618</name>
</gene>
<proteinExistence type="predicted"/>
<dbReference type="OrthoDB" id="276546at2759"/>
<protein>
    <recommendedName>
        <fullName evidence="1">NADH:flavin oxidoreductase/NADH oxidase N-terminal domain-containing protein</fullName>
    </recommendedName>
</protein>
<dbReference type="GO" id="GO:0016491">
    <property type="term" value="F:oxidoreductase activity"/>
    <property type="evidence" value="ECO:0007669"/>
    <property type="project" value="InterPro"/>
</dbReference>
<name>A0A5C3Q7F5_9AGAR</name>
<dbReference type="SUPFAM" id="SSF51395">
    <property type="entry name" value="FMN-linked oxidoreductases"/>
    <property type="match status" value="1"/>
</dbReference>
<dbReference type="AlphaFoldDB" id="A0A5C3Q7F5"/>
<accession>A0A5C3Q7F5</accession>
<dbReference type="Gene3D" id="3.20.20.70">
    <property type="entry name" value="Aldolase class I"/>
    <property type="match status" value="1"/>
</dbReference>
<dbReference type="PANTHER" id="PTHR22893">
    <property type="entry name" value="NADH OXIDOREDUCTASE-RELATED"/>
    <property type="match status" value="1"/>
</dbReference>
<dbReference type="GO" id="GO:0010181">
    <property type="term" value="F:FMN binding"/>
    <property type="evidence" value="ECO:0007669"/>
    <property type="project" value="InterPro"/>
</dbReference>
<dbReference type="Pfam" id="PF00724">
    <property type="entry name" value="Oxidored_FMN"/>
    <property type="match status" value="1"/>
</dbReference>
<dbReference type="PANTHER" id="PTHR22893:SF91">
    <property type="entry name" value="NADPH DEHYDROGENASE 2-RELATED"/>
    <property type="match status" value="1"/>
</dbReference>
<organism evidence="2 3">
    <name type="scientific">Pterulicium gracile</name>
    <dbReference type="NCBI Taxonomy" id="1884261"/>
    <lineage>
        <taxon>Eukaryota</taxon>
        <taxon>Fungi</taxon>
        <taxon>Dikarya</taxon>
        <taxon>Basidiomycota</taxon>
        <taxon>Agaricomycotina</taxon>
        <taxon>Agaricomycetes</taxon>
        <taxon>Agaricomycetidae</taxon>
        <taxon>Agaricales</taxon>
        <taxon>Pleurotineae</taxon>
        <taxon>Pterulaceae</taxon>
        <taxon>Pterulicium</taxon>
    </lineage>
</organism>
<dbReference type="CDD" id="cd02933">
    <property type="entry name" value="OYE_like_FMN"/>
    <property type="match status" value="1"/>
</dbReference>
<dbReference type="InterPro" id="IPR001155">
    <property type="entry name" value="OxRdtase_FMN_N"/>
</dbReference>
<dbReference type="InterPro" id="IPR045247">
    <property type="entry name" value="Oye-like"/>
</dbReference>
<evidence type="ECO:0000259" key="1">
    <source>
        <dbReference type="Pfam" id="PF00724"/>
    </source>
</evidence>
<feature type="domain" description="NADH:flavin oxidoreductase/NADH oxidase N-terminal" evidence="1">
    <location>
        <begin position="22"/>
        <end position="369"/>
    </location>
</feature>
<dbReference type="Proteomes" id="UP000305067">
    <property type="component" value="Unassembled WGS sequence"/>
</dbReference>
<dbReference type="InterPro" id="IPR013785">
    <property type="entry name" value="Aldolase_TIM"/>
</dbReference>
<dbReference type="STRING" id="1884261.A0A5C3Q7F5"/>
<reference evidence="2 3" key="1">
    <citation type="journal article" date="2019" name="Nat. Ecol. Evol.">
        <title>Megaphylogeny resolves global patterns of mushroom evolution.</title>
        <authorList>
            <person name="Varga T."/>
            <person name="Krizsan K."/>
            <person name="Foldi C."/>
            <person name="Dima B."/>
            <person name="Sanchez-Garcia M."/>
            <person name="Sanchez-Ramirez S."/>
            <person name="Szollosi G.J."/>
            <person name="Szarkandi J.G."/>
            <person name="Papp V."/>
            <person name="Albert L."/>
            <person name="Andreopoulos W."/>
            <person name="Angelini C."/>
            <person name="Antonin V."/>
            <person name="Barry K.W."/>
            <person name="Bougher N.L."/>
            <person name="Buchanan P."/>
            <person name="Buyck B."/>
            <person name="Bense V."/>
            <person name="Catcheside P."/>
            <person name="Chovatia M."/>
            <person name="Cooper J."/>
            <person name="Damon W."/>
            <person name="Desjardin D."/>
            <person name="Finy P."/>
            <person name="Geml J."/>
            <person name="Haridas S."/>
            <person name="Hughes K."/>
            <person name="Justo A."/>
            <person name="Karasinski D."/>
            <person name="Kautmanova I."/>
            <person name="Kiss B."/>
            <person name="Kocsube S."/>
            <person name="Kotiranta H."/>
            <person name="LaButti K.M."/>
            <person name="Lechner B.E."/>
            <person name="Liimatainen K."/>
            <person name="Lipzen A."/>
            <person name="Lukacs Z."/>
            <person name="Mihaltcheva S."/>
            <person name="Morgado L.N."/>
            <person name="Niskanen T."/>
            <person name="Noordeloos M.E."/>
            <person name="Ohm R.A."/>
            <person name="Ortiz-Santana B."/>
            <person name="Ovrebo C."/>
            <person name="Racz N."/>
            <person name="Riley R."/>
            <person name="Savchenko A."/>
            <person name="Shiryaev A."/>
            <person name="Soop K."/>
            <person name="Spirin V."/>
            <person name="Szebenyi C."/>
            <person name="Tomsovsky M."/>
            <person name="Tulloss R.E."/>
            <person name="Uehling J."/>
            <person name="Grigoriev I.V."/>
            <person name="Vagvolgyi C."/>
            <person name="Papp T."/>
            <person name="Martin F.M."/>
            <person name="Miettinen O."/>
            <person name="Hibbett D.S."/>
            <person name="Nagy L.G."/>
        </authorList>
    </citation>
    <scope>NUCLEOTIDE SEQUENCE [LARGE SCALE GENOMIC DNA]</scope>
    <source>
        <strain evidence="2 3">CBS 309.79</strain>
    </source>
</reference>
<evidence type="ECO:0000313" key="2">
    <source>
        <dbReference type="EMBL" id="TFK97912.1"/>
    </source>
</evidence>
<dbReference type="EMBL" id="ML178843">
    <property type="protein sequence ID" value="TFK97912.1"/>
    <property type="molecule type" value="Genomic_DNA"/>
</dbReference>
<sequence length="404" mass="44151">MTIPIQNTTNGTKKADPAHLPLFEPLTMGGLTLPNRIVMSALTRNRASVPSLVPSDLNVEYYAQRARGGPGLIIAEGALTSWQGTQWPYAPGLWTDEQVAGWKKVVDAVHKEGTVIFAQLWHVGRTSRPDHPLHPGCDVLAPSAVQGRGGLPFRHMTEADGYAMPTEIADPQAIIDEYKHNAVNAKKAGFDGAEIMAGTGYLIQQFIDSGVNKRMDKWGGSVENRCRFALEVVKAVREVFPEGRVGIKLSPSGGMNDVGMPLPETIETYTHLLTALDTLGLGYICIARDIPFFDTKLDNKMRAISHDTTKTYRSSIKHTHLMINGDLSPDLAASYIAGKDGLPQVELTSFGRPWIVNPDFARRLEHGVELAGLDQLLMASVYGSNLPEEESRVGYTSYPEGVYV</sequence>
<keyword evidence="3" id="KW-1185">Reference proteome</keyword>